<gene>
    <name evidence="3" type="ORF">E3T61_20595</name>
</gene>
<evidence type="ECO:0000259" key="2">
    <source>
        <dbReference type="Pfam" id="PF12671"/>
    </source>
</evidence>
<dbReference type="GO" id="GO:0005975">
    <property type="term" value="P:carbohydrate metabolic process"/>
    <property type="evidence" value="ECO:0007669"/>
    <property type="project" value="UniProtKB-ARBA"/>
</dbReference>
<dbReference type="PANTHER" id="PTHR40032">
    <property type="entry name" value="EXPORTED PROTEIN-RELATED"/>
    <property type="match status" value="1"/>
</dbReference>
<evidence type="ECO:0000313" key="3">
    <source>
        <dbReference type="EMBL" id="TFD83716.1"/>
    </source>
</evidence>
<dbReference type="Pfam" id="PF01833">
    <property type="entry name" value="TIG"/>
    <property type="match status" value="1"/>
</dbReference>
<evidence type="ECO:0000259" key="1">
    <source>
        <dbReference type="Pfam" id="PF01833"/>
    </source>
</evidence>
<evidence type="ECO:0000313" key="4">
    <source>
        <dbReference type="Proteomes" id="UP000298468"/>
    </source>
</evidence>
<dbReference type="InterPro" id="IPR013783">
    <property type="entry name" value="Ig-like_fold"/>
</dbReference>
<feature type="domain" description="Putative amidase" evidence="2">
    <location>
        <begin position="197"/>
        <end position="329"/>
    </location>
</feature>
<dbReference type="InterPro" id="IPR024301">
    <property type="entry name" value="Amidase_6"/>
</dbReference>
<sequence length="345" mass="34735">MAGLTAGTTVVAIVTGLVIDGGAFSAEAGLPAATAQVTSAPTPTATISMPTVITPAVPIIRSTVLAADGAPAGPVTGGTLVTVTGTDLEAVTSASFGAQPAQVVSVTADTVTLQTPAATDLGAVPVTLFTGTGEPVQVAGGISASGDPAASSSAATAALAQAVEPAIGASIAAATPAAEPTTPSLTFTYLPDPRITAQIDYALAHWQDYNTEVYGSIAGNDCVNFTSQSLIARGWTMDAEWSFSAGQYSAAWASSTVFAAYLSAHPERATPLTAAQRSEVKVGDIVQFDWDDSGDKDHTGIVTRVENTASGVQVYYAGHTNNTDYRSVDESLALAGGSVSYWSVV</sequence>
<reference evidence="3 4" key="1">
    <citation type="submission" date="2019-03" db="EMBL/GenBank/DDBJ databases">
        <title>Genomics of glacier-inhabiting Cryobacterium strains.</title>
        <authorList>
            <person name="Liu Q."/>
            <person name="Xin Y.-H."/>
        </authorList>
    </citation>
    <scope>NUCLEOTIDE SEQUENCE [LARGE SCALE GENOMIC DNA]</scope>
    <source>
        <strain evidence="3 4">Sr59</strain>
    </source>
</reference>
<feature type="domain" description="IPT/TIG" evidence="1">
    <location>
        <begin position="72"/>
        <end position="132"/>
    </location>
</feature>
<dbReference type="PANTHER" id="PTHR40032:SF1">
    <property type="entry name" value="EXPORTED PROTEIN"/>
    <property type="match status" value="1"/>
</dbReference>
<dbReference type="Proteomes" id="UP000298468">
    <property type="component" value="Unassembled WGS sequence"/>
</dbReference>
<dbReference type="RefSeq" id="WP_134642709.1">
    <property type="nucleotide sequence ID" value="NZ_SOHM01000048.1"/>
</dbReference>
<dbReference type="EMBL" id="SOHM01000048">
    <property type="protein sequence ID" value="TFD83716.1"/>
    <property type="molecule type" value="Genomic_DNA"/>
</dbReference>
<proteinExistence type="predicted"/>
<keyword evidence="4" id="KW-1185">Reference proteome</keyword>
<dbReference type="InterPro" id="IPR002909">
    <property type="entry name" value="IPT_dom"/>
</dbReference>
<dbReference type="Gene3D" id="2.60.40.10">
    <property type="entry name" value="Immunoglobulins"/>
    <property type="match status" value="1"/>
</dbReference>
<dbReference type="SUPFAM" id="SSF81296">
    <property type="entry name" value="E set domains"/>
    <property type="match status" value="1"/>
</dbReference>
<dbReference type="OrthoDB" id="4981342at2"/>
<comment type="caution">
    <text evidence="3">The sequence shown here is derived from an EMBL/GenBank/DDBJ whole genome shotgun (WGS) entry which is preliminary data.</text>
</comment>
<protein>
    <submittedName>
        <fullName evidence="3">CHAP domain-containing protein</fullName>
    </submittedName>
</protein>
<organism evidence="3 4">
    <name type="scientific">Cryobacterium lactosi</name>
    <dbReference type="NCBI Taxonomy" id="1259202"/>
    <lineage>
        <taxon>Bacteria</taxon>
        <taxon>Bacillati</taxon>
        <taxon>Actinomycetota</taxon>
        <taxon>Actinomycetes</taxon>
        <taxon>Micrococcales</taxon>
        <taxon>Microbacteriaceae</taxon>
        <taxon>Cryobacterium</taxon>
    </lineage>
</organism>
<dbReference type="Pfam" id="PF12671">
    <property type="entry name" value="Amidase_6"/>
    <property type="match status" value="1"/>
</dbReference>
<accession>A0A4R9BGK3</accession>
<dbReference type="InterPro" id="IPR014756">
    <property type="entry name" value="Ig_E-set"/>
</dbReference>
<name>A0A4R9BGK3_9MICO</name>
<dbReference type="AlphaFoldDB" id="A0A4R9BGK3"/>